<gene>
    <name evidence="7" type="ORF">LCGC14_2384110</name>
</gene>
<evidence type="ECO:0000259" key="6">
    <source>
        <dbReference type="Pfam" id="PF01694"/>
    </source>
</evidence>
<dbReference type="PANTHER" id="PTHR43731">
    <property type="entry name" value="RHOMBOID PROTEASE"/>
    <property type="match status" value="1"/>
</dbReference>
<dbReference type="Gene3D" id="1.20.1540.10">
    <property type="entry name" value="Rhomboid-like"/>
    <property type="match status" value="1"/>
</dbReference>
<comment type="caution">
    <text evidence="7">The sequence shown here is derived from an EMBL/GenBank/DDBJ whole genome shotgun (WGS) entry which is preliminary data.</text>
</comment>
<dbReference type="Pfam" id="PF01694">
    <property type="entry name" value="Rhomboid"/>
    <property type="match status" value="1"/>
</dbReference>
<feature type="transmembrane region" description="Helical" evidence="5">
    <location>
        <begin position="202"/>
        <end position="219"/>
    </location>
</feature>
<evidence type="ECO:0000256" key="1">
    <source>
        <dbReference type="ARBA" id="ARBA00004141"/>
    </source>
</evidence>
<organism evidence="7">
    <name type="scientific">marine sediment metagenome</name>
    <dbReference type="NCBI Taxonomy" id="412755"/>
    <lineage>
        <taxon>unclassified sequences</taxon>
        <taxon>metagenomes</taxon>
        <taxon>ecological metagenomes</taxon>
    </lineage>
</organism>
<dbReference type="SUPFAM" id="SSF144091">
    <property type="entry name" value="Rhomboid-like"/>
    <property type="match status" value="1"/>
</dbReference>
<comment type="subcellular location">
    <subcellularLocation>
        <location evidence="1">Membrane</location>
        <topology evidence="1">Multi-pass membrane protein</topology>
    </subcellularLocation>
</comment>
<name>A0A0F9EUP9_9ZZZZ</name>
<dbReference type="EMBL" id="LAZR01035424">
    <property type="protein sequence ID" value="KKL27543.1"/>
    <property type="molecule type" value="Genomic_DNA"/>
</dbReference>
<keyword evidence="4 5" id="KW-0472">Membrane</keyword>
<evidence type="ECO:0000256" key="4">
    <source>
        <dbReference type="ARBA" id="ARBA00023136"/>
    </source>
</evidence>
<dbReference type="FunFam" id="1.20.1540.10:FF:000027">
    <property type="entry name" value="Rhomboid family intramembrane serine protease"/>
    <property type="match status" value="1"/>
</dbReference>
<dbReference type="AlphaFoldDB" id="A0A0F9EUP9"/>
<accession>A0A0F9EUP9</accession>
<keyword evidence="3 5" id="KW-1133">Transmembrane helix</keyword>
<reference evidence="7" key="1">
    <citation type="journal article" date="2015" name="Nature">
        <title>Complex archaea that bridge the gap between prokaryotes and eukaryotes.</title>
        <authorList>
            <person name="Spang A."/>
            <person name="Saw J.H."/>
            <person name="Jorgensen S.L."/>
            <person name="Zaremba-Niedzwiedzka K."/>
            <person name="Martijn J."/>
            <person name="Lind A.E."/>
            <person name="van Eijk R."/>
            <person name="Schleper C."/>
            <person name="Guy L."/>
            <person name="Ettema T.J."/>
        </authorList>
    </citation>
    <scope>NUCLEOTIDE SEQUENCE</scope>
</reference>
<dbReference type="GO" id="GO:0016020">
    <property type="term" value="C:membrane"/>
    <property type="evidence" value="ECO:0007669"/>
    <property type="project" value="UniProtKB-SubCell"/>
</dbReference>
<dbReference type="InterPro" id="IPR035952">
    <property type="entry name" value="Rhomboid-like_sf"/>
</dbReference>
<dbReference type="InterPro" id="IPR022764">
    <property type="entry name" value="Peptidase_S54_rhomboid_dom"/>
</dbReference>
<feature type="transmembrane region" description="Helical" evidence="5">
    <location>
        <begin position="12"/>
        <end position="30"/>
    </location>
</feature>
<feature type="transmembrane region" description="Helical" evidence="5">
    <location>
        <begin position="130"/>
        <end position="148"/>
    </location>
</feature>
<evidence type="ECO:0000256" key="2">
    <source>
        <dbReference type="ARBA" id="ARBA00022692"/>
    </source>
</evidence>
<proteinExistence type="predicted"/>
<dbReference type="PANTHER" id="PTHR43731:SF26">
    <property type="entry name" value="RHOMBOID-LIKE PROTEIN 10, CHLOROPLASTIC"/>
    <property type="match status" value="1"/>
</dbReference>
<dbReference type="InterPro" id="IPR050925">
    <property type="entry name" value="Rhomboid_protease_S54"/>
</dbReference>
<sequence length="233" mass="26372">MIPIRDKNPSSTFPYVTIGIITVNVFMFFIELSLGPRLDRFIMQYGLVPLKLQYYSQSPDLTFIDTFLPFLTSMFLHGGFIHLIGNMWYLWIFGDNIEDKLGHFKYLCFYILCGIIAACVHVFFNSQSKVPCIGASGAIAGVLGAYMITFPRARVLTIIPLVFIWPVIELPAMVVLGFWFVIQFFNGAASISASASSGGVAWWAHIGGFVSGILMFYIFRKIFGGTHRRYRYH</sequence>
<feature type="transmembrane region" description="Helical" evidence="5">
    <location>
        <begin position="67"/>
        <end position="92"/>
    </location>
</feature>
<dbReference type="GO" id="GO:0004252">
    <property type="term" value="F:serine-type endopeptidase activity"/>
    <property type="evidence" value="ECO:0007669"/>
    <property type="project" value="InterPro"/>
</dbReference>
<feature type="transmembrane region" description="Helical" evidence="5">
    <location>
        <begin position="104"/>
        <end position="124"/>
    </location>
</feature>
<feature type="domain" description="Peptidase S54 rhomboid" evidence="6">
    <location>
        <begin position="69"/>
        <end position="220"/>
    </location>
</feature>
<evidence type="ECO:0000313" key="7">
    <source>
        <dbReference type="EMBL" id="KKL27543.1"/>
    </source>
</evidence>
<feature type="transmembrane region" description="Helical" evidence="5">
    <location>
        <begin position="155"/>
        <end position="182"/>
    </location>
</feature>
<evidence type="ECO:0000256" key="3">
    <source>
        <dbReference type="ARBA" id="ARBA00022989"/>
    </source>
</evidence>
<protein>
    <recommendedName>
        <fullName evidence="6">Peptidase S54 rhomboid domain-containing protein</fullName>
    </recommendedName>
</protein>
<evidence type="ECO:0000256" key="5">
    <source>
        <dbReference type="SAM" id="Phobius"/>
    </source>
</evidence>
<keyword evidence="2 5" id="KW-0812">Transmembrane</keyword>